<gene>
    <name evidence="2" type="ORF">FA09DRAFT_329331</name>
</gene>
<dbReference type="AlphaFoldDB" id="A0A316ZEU4"/>
<dbReference type="GeneID" id="37269680"/>
<feature type="region of interest" description="Disordered" evidence="1">
    <location>
        <begin position="1"/>
        <end position="20"/>
    </location>
</feature>
<evidence type="ECO:0000313" key="2">
    <source>
        <dbReference type="EMBL" id="PWN98845.1"/>
    </source>
</evidence>
<reference evidence="2 3" key="1">
    <citation type="journal article" date="2018" name="Mol. Biol. Evol.">
        <title>Broad Genomic Sampling Reveals a Smut Pathogenic Ancestry of the Fungal Clade Ustilaginomycotina.</title>
        <authorList>
            <person name="Kijpornyongpan T."/>
            <person name="Mondo S.J."/>
            <person name="Barry K."/>
            <person name="Sandor L."/>
            <person name="Lee J."/>
            <person name="Lipzen A."/>
            <person name="Pangilinan J."/>
            <person name="LaButti K."/>
            <person name="Hainaut M."/>
            <person name="Henrissat B."/>
            <person name="Grigoriev I.V."/>
            <person name="Spatafora J.W."/>
            <person name="Aime M.C."/>
        </authorList>
    </citation>
    <scope>NUCLEOTIDE SEQUENCE [LARGE SCALE GENOMIC DNA]</scope>
    <source>
        <strain evidence="2 3">MCA 4186</strain>
    </source>
</reference>
<sequence length="84" mass="8641">MARCSAAADTFVPRAGPAAPPPAAALQLLLPAAVLRVARVRTADKHHGCRAHLAARANIPTLPQHNEPPRPAMLSRERAGGGAG</sequence>
<dbReference type="EMBL" id="KZ819290">
    <property type="protein sequence ID" value="PWN98845.1"/>
    <property type="molecule type" value="Genomic_DNA"/>
</dbReference>
<feature type="region of interest" description="Disordered" evidence="1">
    <location>
        <begin position="58"/>
        <end position="84"/>
    </location>
</feature>
<organism evidence="2 3">
    <name type="scientific">Tilletiopsis washingtonensis</name>
    <dbReference type="NCBI Taxonomy" id="58919"/>
    <lineage>
        <taxon>Eukaryota</taxon>
        <taxon>Fungi</taxon>
        <taxon>Dikarya</taxon>
        <taxon>Basidiomycota</taxon>
        <taxon>Ustilaginomycotina</taxon>
        <taxon>Exobasidiomycetes</taxon>
        <taxon>Entylomatales</taxon>
        <taxon>Entylomatales incertae sedis</taxon>
        <taxon>Tilletiopsis</taxon>
    </lineage>
</organism>
<evidence type="ECO:0000256" key="1">
    <source>
        <dbReference type="SAM" id="MobiDB-lite"/>
    </source>
</evidence>
<name>A0A316ZEU4_9BASI</name>
<dbReference type="RefSeq" id="XP_025599124.1">
    <property type="nucleotide sequence ID" value="XM_025742136.1"/>
</dbReference>
<keyword evidence="3" id="KW-1185">Reference proteome</keyword>
<proteinExistence type="predicted"/>
<dbReference type="Proteomes" id="UP000245946">
    <property type="component" value="Unassembled WGS sequence"/>
</dbReference>
<accession>A0A316ZEU4</accession>
<evidence type="ECO:0000313" key="3">
    <source>
        <dbReference type="Proteomes" id="UP000245946"/>
    </source>
</evidence>
<protein>
    <submittedName>
        <fullName evidence="2">Uncharacterized protein</fullName>
    </submittedName>
</protein>
<feature type="compositionally biased region" description="Basic and acidic residues" evidence="1">
    <location>
        <begin position="75"/>
        <end position="84"/>
    </location>
</feature>